<keyword evidence="8" id="KW-1185">Reference proteome</keyword>
<dbReference type="Proteomes" id="UP001596434">
    <property type="component" value="Unassembled WGS sequence"/>
</dbReference>
<protein>
    <recommendedName>
        <fullName evidence="6">GTP-dependent dephospho-CoA kinase</fullName>
        <ecNumber evidence="6">2.7.1.237</ecNumber>
    </recommendedName>
    <alternativeName>
        <fullName evidence="6">Dephospho-coenzyme A kinase</fullName>
        <shortName evidence="6">DPCK</shortName>
    </alternativeName>
</protein>
<feature type="binding site" evidence="6">
    <location>
        <position position="115"/>
    </location>
    <ligand>
        <name>GTP</name>
        <dbReference type="ChEBI" id="CHEBI:37565"/>
    </ligand>
</feature>
<evidence type="ECO:0000256" key="1">
    <source>
        <dbReference type="ARBA" id="ARBA00022679"/>
    </source>
</evidence>
<name>A0ABD5ZU46_9EURY</name>
<dbReference type="HAMAP" id="MF_00590">
    <property type="entry name" value="Dephospho_CoA_kinase_GTP_dep"/>
    <property type="match status" value="1"/>
</dbReference>
<dbReference type="EMBL" id="JBHTAT010000001">
    <property type="protein sequence ID" value="MFC7254200.1"/>
    <property type="molecule type" value="Genomic_DNA"/>
</dbReference>
<evidence type="ECO:0000313" key="8">
    <source>
        <dbReference type="Proteomes" id="UP001596434"/>
    </source>
</evidence>
<comment type="pathway">
    <text evidence="6">Cofactor biosynthesis; coenzyme A biosynthesis.</text>
</comment>
<dbReference type="RefSeq" id="WP_379702406.1">
    <property type="nucleotide sequence ID" value="NZ_JBHTAT010000001.1"/>
</dbReference>
<feature type="binding site" evidence="6">
    <location>
        <position position="41"/>
    </location>
    <ligand>
        <name>GTP</name>
        <dbReference type="ChEBI" id="CHEBI:37565"/>
    </ligand>
</feature>
<keyword evidence="1 6" id="KW-0808">Transferase</keyword>
<comment type="function">
    <text evidence="6">Catalyzes the GTP-dependent phosphorylation of the 3'-hydroxyl group of dephosphocoenzyme A to form coenzyme A (CoA).</text>
</comment>
<keyword evidence="4 6" id="KW-0173">Coenzyme A biosynthesis</keyword>
<evidence type="ECO:0000256" key="6">
    <source>
        <dbReference type="HAMAP-Rule" id="MF_00590"/>
    </source>
</evidence>
<comment type="caution">
    <text evidence="7">The sequence shown here is derived from an EMBL/GenBank/DDBJ whole genome shotgun (WGS) entry which is preliminary data.</text>
</comment>
<dbReference type="PANTHER" id="PTHR40732">
    <property type="entry name" value="UPF0218 PROTEIN TK1697"/>
    <property type="match status" value="1"/>
</dbReference>
<dbReference type="GO" id="GO:0015937">
    <property type="term" value="P:coenzyme A biosynthetic process"/>
    <property type="evidence" value="ECO:0007669"/>
    <property type="project" value="UniProtKB-UniRule"/>
</dbReference>
<evidence type="ECO:0000256" key="3">
    <source>
        <dbReference type="ARBA" id="ARBA00022777"/>
    </source>
</evidence>
<comment type="similarity">
    <text evidence="6">Belongs to the GTP-dependent DPCK family.</text>
</comment>
<dbReference type="PANTHER" id="PTHR40732:SF1">
    <property type="entry name" value="GTP-DEPENDENT DEPHOSPHO-COA KINASE"/>
    <property type="match status" value="1"/>
</dbReference>
<proteinExistence type="inferred from homology"/>
<reference evidence="7 8" key="1">
    <citation type="journal article" date="2019" name="Int. J. Syst. Evol. Microbiol.">
        <title>The Global Catalogue of Microorganisms (GCM) 10K type strain sequencing project: providing services to taxonomists for standard genome sequencing and annotation.</title>
        <authorList>
            <consortium name="The Broad Institute Genomics Platform"/>
            <consortium name="The Broad Institute Genome Sequencing Center for Infectious Disease"/>
            <person name="Wu L."/>
            <person name="Ma J."/>
        </authorList>
    </citation>
    <scope>NUCLEOTIDE SEQUENCE [LARGE SCALE GENOMIC DNA]</scope>
    <source>
        <strain evidence="7 8">GX21</strain>
    </source>
</reference>
<keyword evidence="5 6" id="KW-0342">GTP-binding</keyword>
<dbReference type="GO" id="GO:0005525">
    <property type="term" value="F:GTP binding"/>
    <property type="evidence" value="ECO:0007669"/>
    <property type="project" value="UniProtKB-UniRule"/>
</dbReference>
<evidence type="ECO:0000256" key="2">
    <source>
        <dbReference type="ARBA" id="ARBA00022741"/>
    </source>
</evidence>
<dbReference type="InterPro" id="IPR007164">
    <property type="entry name" value="GTP-dep_dephospho-CoA_kin"/>
</dbReference>
<keyword evidence="2 6" id="KW-0547">Nucleotide-binding</keyword>
<evidence type="ECO:0000256" key="5">
    <source>
        <dbReference type="ARBA" id="ARBA00023134"/>
    </source>
</evidence>
<feature type="binding site" evidence="6">
    <location>
        <position position="42"/>
    </location>
    <ligand>
        <name>GTP</name>
        <dbReference type="ChEBI" id="CHEBI:37565"/>
    </ligand>
</feature>
<keyword evidence="3 6" id="KW-0418">Kinase</keyword>
<dbReference type="GeneID" id="96952495"/>
<dbReference type="GO" id="GO:0016301">
    <property type="term" value="F:kinase activity"/>
    <property type="evidence" value="ECO:0007669"/>
    <property type="project" value="UniProtKB-UniRule"/>
</dbReference>
<dbReference type="EC" id="2.7.1.237" evidence="6"/>
<dbReference type="Pfam" id="PF04019">
    <property type="entry name" value="DUF359"/>
    <property type="match status" value="1"/>
</dbReference>
<evidence type="ECO:0000256" key="4">
    <source>
        <dbReference type="ARBA" id="ARBA00022993"/>
    </source>
</evidence>
<organism evidence="7 8">
    <name type="scientific">Haloplanus litoreus</name>
    <dbReference type="NCBI Taxonomy" id="767515"/>
    <lineage>
        <taxon>Archaea</taxon>
        <taxon>Methanobacteriati</taxon>
        <taxon>Methanobacteriota</taxon>
        <taxon>Stenosarchaea group</taxon>
        <taxon>Halobacteria</taxon>
        <taxon>Halobacteriales</taxon>
        <taxon>Haloferacaceae</taxon>
        <taxon>Haloplanus</taxon>
    </lineage>
</organism>
<comment type="caution">
    <text evidence="6">Lacks conserved residue(s) required for the propagation of feature annotation.</text>
</comment>
<comment type="catalytic activity">
    <reaction evidence="6">
        <text>3'-dephospho-CoA + GTP = GDP + CoA + H(+)</text>
        <dbReference type="Rhea" id="RHEA:61156"/>
        <dbReference type="ChEBI" id="CHEBI:15378"/>
        <dbReference type="ChEBI" id="CHEBI:37565"/>
        <dbReference type="ChEBI" id="CHEBI:57287"/>
        <dbReference type="ChEBI" id="CHEBI:57328"/>
        <dbReference type="ChEBI" id="CHEBI:58189"/>
        <dbReference type="EC" id="2.7.1.237"/>
    </reaction>
</comment>
<gene>
    <name evidence="7" type="ORF">ACFQKE_02550</name>
</gene>
<dbReference type="AlphaFoldDB" id="A0ABD5ZU46"/>
<feature type="binding site" evidence="6">
    <location>
        <position position="60"/>
    </location>
    <ligand>
        <name>GTP</name>
        <dbReference type="ChEBI" id="CHEBI:37565"/>
    </ligand>
</feature>
<evidence type="ECO:0000313" key="7">
    <source>
        <dbReference type="EMBL" id="MFC7254200.1"/>
    </source>
</evidence>
<accession>A0ABD5ZU46</accession>
<dbReference type="PIRSF" id="PIRSF006533">
    <property type="entry name" value="UCP006533"/>
    <property type="match status" value="1"/>
</dbReference>
<sequence length="180" mass="18470">MLELPDDLRGAFKEPLGPVFTDADALLAADGAGPPLIAVGDVVTAHLLDTGYRPDVAVIDGRTERERVADDVARVLPDPDVEVVNPPATLSRDLLEALVDALDDGPTVVGVDGEEDLATLPAILAAPLGGAVVYGQPGEGMVLVPVTDESRAVARDLLSRMTGDTDAALEILAEGDSGAS</sequence>
<feature type="binding site" evidence="6">
    <location>
        <position position="43"/>
    </location>
    <ligand>
        <name>GTP</name>
        <dbReference type="ChEBI" id="CHEBI:37565"/>
    </ligand>
</feature>